<name>A0ABD5QGY0_9EURY</name>
<dbReference type="PANTHER" id="PTHR30388">
    <property type="entry name" value="ALDEHYDE OXIDOREDUCTASE MOLYBDENUM COFACTOR ASSEMBLY PROTEIN"/>
    <property type="match status" value="1"/>
</dbReference>
<dbReference type="Pfam" id="PF02625">
    <property type="entry name" value="XdhC_CoxI"/>
    <property type="match status" value="1"/>
</dbReference>
<dbReference type="AlphaFoldDB" id="A0ABD5QGY0"/>
<dbReference type="RefSeq" id="WP_224827564.1">
    <property type="nucleotide sequence ID" value="NZ_JAIVEF010000001.1"/>
</dbReference>
<evidence type="ECO:0000313" key="4">
    <source>
        <dbReference type="EMBL" id="MFC4988871.1"/>
    </source>
</evidence>
<feature type="domain" description="XdhC- CoxI" evidence="2">
    <location>
        <begin position="23"/>
        <end position="89"/>
    </location>
</feature>
<proteinExistence type="predicted"/>
<comment type="caution">
    <text evidence="4">The sequence shown here is derived from an EMBL/GenBank/DDBJ whole genome shotgun (WGS) entry which is preliminary data.</text>
</comment>
<keyword evidence="5" id="KW-1185">Reference proteome</keyword>
<dbReference type="Gene3D" id="3.40.50.720">
    <property type="entry name" value="NAD(P)-binding Rossmann-like Domain"/>
    <property type="match status" value="1"/>
</dbReference>
<feature type="region of interest" description="Disordered" evidence="1">
    <location>
        <begin position="355"/>
        <end position="376"/>
    </location>
</feature>
<gene>
    <name evidence="4" type="ORF">ACFPFO_14065</name>
</gene>
<evidence type="ECO:0000259" key="3">
    <source>
        <dbReference type="Pfam" id="PF13478"/>
    </source>
</evidence>
<organism evidence="4 5">
    <name type="scientific">Saliphagus infecundisoli</name>
    <dbReference type="NCBI Taxonomy" id="1849069"/>
    <lineage>
        <taxon>Archaea</taxon>
        <taxon>Methanobacteriati</taxon>
        <taxon>Methanobacteriota</taxon>
        <taxon>Stenosarchaea group</taxon>
        <taxon>Halobacteria</taxon>
        <taxon>Halobacteriales</taxon>
        <taxon>Natrialbaceae</taxon>
        <taxon>Saliphagus</taxon>
    </lineage>
</organism>
<dbReference type="PANTHER" id="PTHR30388:SF6">
    <property type="entry name" value="XANTHINE DEHYDROGENASE SUBUNIT A-RELATED"/>
    <property type="match status" value="1"/>
</dbReference>
<evidence type="ECO:0000313" key="5">
    <source>
        <dbReference type="Proteomes" id="UP001595925"/>
    </source>
</evidence>
<dbReference type="Proteomes" id="UP001595925">
    <property type="component" value="Unassembled WGS sequence"/>
</dbReference>
<accession>A0ABD5QGY0</accession>
<reference evidence="4 5" key="1">
    <citation type="journal article" date="2019" name="Int. J. Syst. Evol. Microbiol.">
        <title>The Global Catalogue of Microorganisms (GCM) 10K type strain sequencing project: providing services to taxonomists for standard genome sequencing and annotation.</title>
        <authorList>
            <consortium name="The Broad Institute Genomics Platform"/>
            <consortium name="The Broad Institute Genome Sequencing Center for Infectious Disease"/>
            <person name="Wu L."/>
            <person name="Ma J."/>
        </authorList>
    </citation>
    <scope>NUCLEOTIDE SEQUENCE [LARGE SCALE GENOMIC DNA]</scope>
    <source>
        <strain evidence="4 5">CGMCC 1.15824</strain>
    </source>
</reference>
<evidence type="ECO:0000256" key="1">
    <source>
        <dbReference type="SAM" id="MobiDB-lite"/>
    </source>
</evidence>
<protein>
    <submittedName>
        <fullName evidence="4">XdhC family protein</fullName>
    </submittedName>
</protein>
<feature type="domain" description="XdhC Rossmann" evidence="3">
    <location>
        <begin position="205"/>
        <end position="346"/>
    </location>
</feature>
<dbReference type="InterPro" id="IPR027051">
    <property type="entry name" value="XdhC_Rossmann_dom"/>
</dbReference>
<dbReference type="EMBL" id="JBHSJG010000036">
    <property type="protein sequence ID" value="MFC4988871.1"/>
    <property type="molecule type" value="Genomic_DNA"/>
</dbReference>
<dbReference type="InterPro" id="IPR003777">
    <property type="entry name" value="XdhC_CoxI"/>
</dbReference>
<sequence length="376" mass="39833">MTDREGDWSAPSADVLARIREVRRAGREAVVATVVAVEGSAYRRPGAKMVVDREGGGFGHITAGCLESEVAGLASDVLAAGEPRIERYDLMDDEGDVWGLGVGCNGIIDVLVEPVDERYDPLVSAVEADEPIASLTVLDGDLPLGTRAYYRDGEVEGSVPGWFADGIEGLAARVLEDGGSESVEVAGEAGEATVFVDAVRPDPRLLVVGSGHDVGPVVDLAERNGFHTIVVGFRGGVDLESRFPEASEHVSTSPARIGDDVAPGGYAVVMTHNFVDDRLAVGELLGQLPYVGLMGPPERFEEMRDAFEEEGRQLTEGELESLYTPVGLDLGAGSPYGIATSIVSEILAVHNGREPAHLAEREGPIHDRREAELPGE</sequence>
<evidence type="ECO:0000259" key="2">
    <source>
        <dbReference type="Pfam" id="PF02625"/>
    </source>
</evidence>
<dbReference type="InterPro" id="IPR052698">
    <property type="entry name" value="MoCofactor_Util/Proc"/>
</dbReference>
<dbReference type="Pfam" id="PF13478">
    <property type="entry name" value="XdhC_C"/>
    <property type="match status" value="1"/>
</dbReference>